<dbReference type="RefSeq" id="WP_263126624.1">
    <property type="nucleotide sequence ID" value="NZ_CP106753.1"/>
</dbReference>
<evidence type="ECO:0000313" key="3">
    <source>
        <dbReference type="Proteomes" id="UP001061302"/>
    </source>
</evidence>
<accession>A0ABY6DSI1</accession>
<gene>
    <name evidence="2" type="ORF">N8I74_09355</name>
</gene>
<sequence length="150" mass="16758">MLLDAVLAAAHFIAIFLLITFLAIETVLCRREWMPGAAARLARYDLLYFLMAVTVLATGLLRLYLGAHGTAMLLPNPLFHAKVGLFVLIGLISVYPTRRFQSWRRSVRTDAAFVPQPDDLRRVRICLMLETHLIVLLPILAACMARGIGL</sequence>
<keyword evidence="1" id="KW-0812">Transmembrane</keyword>
<feature type="transmembrane region" description="Helical" evidence="1">
    <location>
        <begin position="6"/>
        <end position="25"/>
    </location>
</feature>
<evidence type="ECO:0000313" key="2">
    <source>
        <dbReference type="EMBL" id="UXY17193.1"/>
    </source>
</evidence>
<dbReference type="Proteomes" id="UP001061302">
    <property type="component" value="Chromosome"/>
</dbReference>
<evidence type="ECO:0000256" key="1">
    <source>
        <dbReference type="SAM" id="Phobius"/>
    </source>
</evidence>
<organism evidence="2 3">
    <name type="scientific">Chitiniphilus purpureus</name>
    <dbReference type="NCBI Taxonomy" id="2981137"/>
    <lineage>
        <taxon>Bacteria</taxon>
        <taxon>Pseudomonadati</taxon>
        <taxon>Pseudomonadota</taxon>
        <taxon>Betaproteobacteria</taxon>
        <taxon>Neisseriales</taxon>
        <taxon>Chitinibacteraceae</taxon>
        <taxon>Chitiniphilus</taxon>
    </lineage>
</organism>
<dbReference type="Pfam" id="PF09980">
    <property type="entry name" value="DUF2214"/>
    <property type="match status" value="1"/>
</dbReference>
<keyword evidence="1" id="KW-1133">Transmembrane helix</keyword>
<keyword evidence="1" id="KW-0472">Membrane</keyword>
<feature type="transmembrane region" description="Helical" evidence="1">
    <location>
        <begin position="125"/>
        <end position="148"/>
    </location>
</feature>
<reference evidence="2" key="1">
    <citation type="submission" date="2022-10" db="EMBL/GenBank/DDBJ databases">
        <title>Chitiniphilus purpureus sp. nov., a novel chitin-degrading bacterium isolated from crawfish pond sediment.</title>
        <authorList>
            <person name="Li K."/>
        </authorList>
    </citation>
    <scope>NUCLEOTIDE SEQUENCE</scope>
    <source>
        <strain evidence="2">CD1</strain>
    </source>
</reference>
<feature type="transmembrane region" description="Helical" evidence="1">
    <location>
        <begin position="77"/>
        <end position="95"/>
    </location>
</feature>
<keyword evidence="3" id="KW-1185">Reference proteome</keyword>
<dbReference type="InterPro" id="IPR018706">
    <property type="entry name" value="DUF2214_membrane"/>
</dbReference>
<name>A0ABY6DSI1_9NEIS</name>
<protein>
    <submittedName>
        <fullName evidence="2">DUF2214 family protein</fullName>
    </submittedName>
</protein>
<dbReference type="EMBL" id="CP106753">
    <property type="protein sequence ID" value="UXY17193.1"/>
    <property type="molecule type" value="Genomic_DNA"/>
</dbReference>
<feature type="transmembrane region" description="Helical" evidence="1">
    <location>
        <begin position="46"/>
        <end position="65"/>
    </location>
</feature>
<proteinExistence type="predicted"/>